<dbReference type="Pfam" id="PF13017">
    <property type="entry name" value="Maelstrom"/>
    <property type="match status" value="1"/>
</dbReference>
<evidence type="ECO:0000256" key="1">
    <source>
        <dbReference type="ARBA" id="ARBA00007057"/>
    </source>
</evidence>
<dbReference type="GeneID" id="14886306"/>
<dbReference type="GO" id="GO:0031047">
    <property type="term" value="P:regulatory ncRNA-mediated gene silencing"/>
    <property type="evidence" value="ECO:0007669"/>
    <property type="project" value="UniProtKB-KW"/>
</dbReference>
<reference evidence="5 6" key="1">
    <citation type="submission" date="2012-10" db="EMBL/GenBank/DDBJ databases">
        <authorList>
            <person name="Zafar N."/>
            <person name="Inman J."/>
            <person name="Hall N."/>
            <person name="Lorenzi H."/>
            <person name="Caler E."/>
        </authorList>
    </citation>
    <scope>NUCLEOTIDE SEQUENCE [LARGE SCALE GENOMIC DNA]</scope>
    <source>
        <strain evidence="5 6">IP1</strain>
    </source>
</reference>
<dbReference type="OrthoDB" id="27513at2759"/>
<dbReference type="RefSeq" id="XP_004254141.1">
    <property type="nucleotide sequence ID" value="XM_004254093.1"/>
</dbReference>
<name>A0A0A1U0F5_ENTIV</name>
<evidence type="ECO:0000313" key="5">
    <source>
        <dbReference type="EMBL" id="ELP87370.1"/>
    </source>
</evidence>
<feature type="coiled-coil region" evidence="3">
    <location>
        <begin position="234"/>
        <end position="305"/>
    </location>
</feature>
<dbReference type="VEuPathDB" id="AmoebaDB:EIN_096270"/>
<gene>
    <name evidence="5" type="ORF">EIN_096270</name>
</gene>
<feature type="domain" description="Maelstrom" evidence="4">
    <location>
        <begin position="344"/>
        <end position="535"/>
    </location>
</feature>
<dbReference type="Proteomes" id="UP000014680">
    <property type="component" value="Unassembled WGS sequence"/>
</dbReference>
<accession>A0A0A1U0F5</accession>
<keyword evidence="3" id="KW-0175">Coiled coil</keyword>
<dbReference type="KEGG" id="eiv:EIN_096270"/>
<dbReference type="EMBL" id="KB206860">
    <property type="protein sequence ID" value="ELP87370.1"/>
    <property type="molecule type" value="Genomic_DNA"/>
</dbReference>
<evidence type="ECO:0000313" key="6">
    <source>
        <dbReference type="Proteomes" id="UP000014680"/>
    </source>
</evidence>
<evidence type="ECO:0000256" key="3">
    <source>
        <dbReference type="SAM" id="Coils"/>
    </source>
</evidence>
<dbReference type="InterPro" id="IPR012337">
    <property type="entry name" value="RNaseH-like_sf"/>
</dbReference>
<sequence>MKGKSVIYTELFLQDATRLMQPEQVLHFVNFKYSFRSANQTIPIEMGISTHLISDWKEIGSFHRLISVDTSKIPKDSKIEEHHGIQFDDPRLCTDHNQIVEDFNNYIVSFKAPIIFVVKRKETHNPNVECLMFLLSQSHVQLPEYYFIRENMLIAFIAKHFDITLPLGPYSFLMSISNKIGSVQRCDLHKEMEGKSCAIDVARVGALSFYIILAHMNVILTNKEGLPKIELRENQKIKTKNEQKEDLKKDEERVKKSKDEILKDREDRKRKKEEERKQKAKLEILQEKNEKIDKTEKNEKSVKVEIEKPEILKDSRVAEILAKVDLKKEVLHFFDFEFSDGETSVVPVELGISSYRITENKEINYFHCLLSPPSLCENMDRAVTCHGIDYTSLLLEKNYKKIIERFEEYFSQFHQDYIILVLKDETIGGDFVCFEKIFEWAGETMNANFVFLTHEMLLREIGMLEGWKSTVVKEYDTLMNEVYKQLHVVERCQYHKCVADKYHCGLEDARHTALTVLIALNDLNFPVTGKENLPHCIVHKREVKNLDNWRVLITTCASTGNRMIVEVGFTEFFFQPQGEMVTGNSLFYRFQQTERILKKKDEPSDIIEKFNAFISQSDNTMIVLTSLGMMKKLEFLKLRQFPVLEMSEFMQLFVSRISPFKKSHGLLSKAKKQVIKTLKVGKCALHPSGIEECPFTTNTIVGYTLNFLNASLLKEKEEVLEV</sequence>
<comment type="similarity">
    <text evidence="1">Belongs to the maelstrom family.</text>
</comment>
<keyword evidence="2" id="KW-0943">RNA-mediated gene silencing</keyword>
<organism evidence="5 6">
    <name type="scientific">Entamoeba invadens IP1</name>
    <dbReference type="NCBI Taxonomy" id="370355"/>
    <lineage>
        <taxon>Eukaryota</taxon>
        <taxon>Amoebozoa</taxon>
        <taxon>Evosea</taxon>
        <taxon>Archamoebae</taxon>
        <taxon>Mastigamoebida</taxon>
        <taxon>Entamoebidae</taxon>
        <taxon>Entamoeba</taxon>
    </lineage>
</organism>
<dbReference type="OMA" id="CVIHKNT"/>
<dbReference type="InterPro" id="IPR024970">
    <property type="entry name" value="Maelstrom"/>
</dbReference>
<dbReference type="SUPFAM" id="SSF53098">
    <property type="entry name" value="Ribonuclease H-like"/>
    <property type="match status" value="1"/>
</dbReference>
<protein>
    <recommendedName>
        <fullName evidence="4">Maelstrom domain-containing protein</fullName>
    </recommendedName>
</protein>
<proteinExistence type="inferred from homology"/>
<evidence type="ECO:0000256" key="2">
    <source>
        <dbReference type="ARBA" id="ARBA00023158"/>
    </source>
</evidence>
<keyword evidence="6" id="KW-1185">Reference proteome</keyword>
<evidence type="ECO:0000259" key="4">
    <source>
        <dbReference type="Pfam" id="PF13017"/>
    </source>
</evidence>
<dbReference type="GO" id="GO:0060964">
    <property type="term" value="P:regulation of miRNA-mediated gene silencing"/>
    <property type="evidence" value="ECO:0007669"/>
    <property type="project" value="InterPro"/>
</dbReference>
<dbReference type="AlphaFoldDB" id="A0A0A1U0F5"/>